<dbReference type="AlphaFoldDB" id="A0A1I4H5J6"/>
<reference evidence="3" key="1">
    <citation type="submission" date="2016-10" db="EMBL/GenBank/DDBJ databases">
        <authorList>
            <person name="Varghese N."/>
            <person name="Submissions S."/>
        </authorList>
    </citation>
    <scope>NUCLEOTIDE SEQUENCE [LARGE SCALE GENOMIC DNA]</scope>
    <source>
        <strain evidence="3">Nm69</strain>
    </source>
</reference>
<sequence>MSTDRVYNLILITNILRVLEEKGMTKAELAEKAGVSGSFFIELSNNKANPSLRIIAAIADALELPLPMLLDDSDVSKEVLKAITNQGVFKFPGDLVWQGGVLNKYQAFQVLKWSDDNKKLLKRNK</sequence>
<dbReference type="CDD" id="cd00093">
    <property type="entry name" value="HTH_XRE"/>
    <property type="match status" value="1"/>
</dbReference>
<dbReference type="InterPro" id="IPR010982">
    <property type="entry name" value="Lambda_DNA-bd_dom_sf"/>
</dbReference>
<dbReference type="SMART" id="SM00530">
    <property type="entry name" value="HTH_XRE"/>
    <property type="match status" value="1"/>
</dbReference>
<feature type="domain" description="HTH cro/C1-type" evidence="1">
    <location>
        <begin position="15"/>
        <end position="69"/>
    </location>
</feature>
<proteinExistence type="predicted"/>
<dbReference type="EMBL" id="FOSP01000070">
    <property type="protein sequence ID" value="SFL36923.1"/>
    <property type="molecule type" value="Genomic_DNA"/>
</dbReference>
<dbReference type="NCBIfam" id="NF010465">
    <property type="entry name" value="PRK13890.1"/>
    <property type="match status" value="1"/>
</dbReference>
<evidence type="ECO:0000313" key="3">
    <source>
        <dbReference type="Proteomes" id="UP000199533"/>
    </source>
</evidence>
<dbReference type="SUPFAM" id="SSF47413">
    <property type="entry name" value="lambda repressor-like DNA-binding domains"/>
    <property type="match status" value="1"/>
</dbReference>
<dbReference type="Pfam" id="PF13443">
    <property type="entry name" value="HTH_26"/>
    <property type="match status" value="1"/>
</dbReference>
<dbReference type="GO" id="GO:0003677">
    <property type="term" value="F:DNA binding"/>
    <property type="evidence" value="ECO:0007669"/>
    <property type="project" value="UniProtKB-KW"/>
</dbReference>
<organism evidence="2 3">
    <name type="scientific">Nitrosomonas aestuarii</name>
    <dbReference type="NCBI Taxonomy" id="52441"/>
    <lineage>
        <taxon>Bacteria</taxon>
        <taxon>Pseudomonadati</taxon>
        <taxon>Pseudomonadota</taxon>
        <taxon>Betaproteobacteria</taxon>
        <taxon>Nitrosomonadales</taxon>
        <taxon>Nitrosomonadaceae</taxon>
        <taxon>Nitrosomonas</taxon>
    </lineage>
</organism>
<dbReference type="STRING" id="52441.SAMN05216302_10701"/>
<keyword evidence="2" id="KW-0238">DNA-binding</keyword>
<dbReference type="PROSITE" id="PS50943">
    <property type="entry name" value="HTH_CROC1"/>
    <property type="match status" value="1"/>
</dbReference>
<dbReference type="Gene3D" id="1.10.260.40">
    <property type="entry name" value="lambda repressor-like DNA-binding domains"/>
    <property type="match status" value="1"/>
</dbReference>
<name>A0A1I4H5J6_9PROT</name>
<evidence type="ECO:0000313" key="2">
    <source>
        <dbReference type="EMBL" id="SFL36923.1"/>
    </source>
</evidence>
<dbReference type="RefSeq" id="WP_244531994.1">
    <property type="nucleotide sequence ID" value="NZ_FOSP01000070.1"/>
</dbReference>
<dbReference type="InterPro" id="IPR001387">
    <property type="entry name" value="Cro/C1-type_HTH"/>
</dbReference>
<dbReference type="Proteomes" id="UP000199533">
    <property type="component" value="Unassembled WGS sequence"/>
</dbReference>
<keyword evidence="3" id="KW-1185">Reference proteome</keyword>
<protein>
    <submittedName>
        <fullName evidence="2">DNA-binding transcriptional regulator, XRE-family HTH domain</fullName>
    </submittedName>
</protein>
<gene>
    <name evidence="2" type="ORF">SAMN05216302_10701</name>
</gene>
<accession>A0A1I4H5J6</accession>
<evidence type="ECO:0000259" key="1">
    <source>
        <dbReference type="PROSITE" id="PS50943"/>
    </source>
</evidence>